<gene>
    <name evidence="2" type="ORF">CC80DRAFT_179838</name>
</gene>
<feature type="region of interest" description="Disordered" evidence="1">
    <location>
        <begin position="229"/>
        <end position="282"/>
    </location>
</feature>
<feature type="region of interest" description="Disordered" evidence="1">
    <location>
        <begin position="21"/>
        <end position="45"/>
    </location>
</feature>
<evidence type="ECO:0000313" key="2">
    <source>
        <dbReference type="EMBL" id="KAF1952390.1"/>
    </source>
</evidence>
<protein>
    <submittedName>
        <fullName evidence="2">Uncharacterized protein</fullName>
    </submittedName>
</protein>
<feature type="compositionally biased region" description="Basic and acidic residues" evidence="1">
    <location>
        <begin position="262"/>
        <end position="275"/>
    </location>
</feature>
<dbReference type="EMBL" id="ML977011">
    <property type="protein sequence ID" value="KAF1952390.1"/>
    <property type="molecule type" value="Genomic_DNA"/>
</dbReference>
<evidence type="ECO:0000313" key="3">
    <source>
        <dbReference type="Proteomes" id="UP000800035"/>
    </source>
</evidence>
<dbReference type="OrthoDB" id="3762318at2759"/>
<sequence length="438" mass="49284">MNTSSGNLDVHLHHLSIPRYTTEQSSMDDQLGKHSKGGGGDEVGLNPSEEALQYLSTAFHRGEFSDIQPAIEAFTGYHDLSTTLFIFIHRLQRITGPLTQSLLHTHVTTPFTPWVLKRIQASIETMTETYQENVDILLPLVSYETNRYGSTLLDRFLTVVPGTLWLNSSYAVWTANRAWEAPDEMLSLAQKRQIVESVVNGLGANGLRDERFGEGLKYSYRVVAMASSPMSPARPSSSQSQSHAQSQSQFQSQQQDPQGLSPEEREWEREQEDPKPTPIPLLHGSALAELSTHLFTLNLHNTFRGILWRLDITLPLHPFADFLRIHLPLLHDLLPILPSHNIPYTDFVLGHFCQNMLYALLHQCVGMEPVEEDGREWREWEERRVLAEEALRGLDQGALRAVLGAQYEGTVGMKGIRRSGLERKEADAVMRSVEGSGV</sequence>
<evidence type="ECO:0000256" key="1">
    <source>
        <dbReference type="SAM" id="MobiDB-lite"/>
    </source>
</evidence>
<accession>A0A6A5TJS0</accession>
<organism evidence="2 3">
    <name type="scientific">Byssothecium circinans</name>
    <dbReference type="NCBI Taxonomy" id="147558"/>
    <lineage>
        <taxon>Eukaryota</taxon>
        <taxon>Fungi</taxon>
        <taxon>Dikarya</taxon>
        <taxon>Ascomycota</taxon>
        <taxon>Pezizomycotina</taxon>
        <taxon>Dothideomycetes</taxon>
        <taxon>Pleosporomycetidae</taxon>
        <taxon>Pleosporales</taxon>
        <taxon>Massarineae</taxon>
        <taxon>Massarinaceae</taxon>
        <taxon>Byssothecium</taxon>
    </lineage>
</organism>
<keyword evidence="3" id="KW-1185">Reference proteome</keyword>
<name>A0A6A5TJS0_9PLEO</name>
<dbReference type="AlphaFoldDB" id="A0A6A5TJS0"/>
<feature type="compositionally biased region" description="Low complexity" evidence="1">
    <location>
        <begin position="229"/>
        <end position="261"/>
    </location>
</feature>
<reference evidence="2" key="1">
    <citation type="journal article" date="2020" name="Stud. Mycol.">
        <title>101 Dothideomycetes genomes: a test case for predicting lifestyles and emergence of pathogens.</title>
        <authorList>
            <person name="Haridas S."/>
            <person name="Albert R."/>
            <person name="Binder M."/>
            <person name="Bloem J."/>
            <person name="Labutti K."/>
            <person name="Salamov A."/>
            <person name="Andreopoulos B."/>
            <person name="Baker S."/>
            <person name="Barry K."/>
            <person name="Bills G."/>
            <person name="Bluhm B."/>
            <person name="Cannon C."/>
            <person name="Castanera R."/>
            <person name="Culley D."/>
            <person name="Daum C."/>
            <person name="Ezra D."/>
            <person name="Gonzalez J."/>
            <person name="Henrissat B."/>
            <person name="Kuo A."/>
            <person name="Liang C."/>
            <person name="Lipzen A."/>
            <person name="Lutzoni F."/>
            <person name="Magnuson J."/>
            <person name="Mondo S."/>
            <person name="Nolan M."/>
            <person name="Ohm R."/>
            <person name="Pangilinan J."/>
            <person name="Park H.-J."/>
            <person name="Ramirez L."/>
            <person name="Alfaro M."/>
            <person name="Sun H."/>
            <person name="Tritt A."/>
            <person name="Yoshinaga Y."/>
            <person name="Zwiers L.-H."/>
            <person name="Turgeon B."/>
            <person name="Goodwin S."/>
            <person name="Spatafora J."/>
            <person name="Crous P."/>
            <person name="Grigoriev I."/>
        </authorList>
    </citation>
    <scope>NUCLEOTIDE SEQUENCE</scope>
    <source>
        <strain evidence="2">CBS 675.92</strain>
    </source>
</reference>
<dbReference type="Proteomes" id="UP000800035">
    <property type="component" value="Unassembled WGS sequence"/>
</dbReference>
<proteinExistence type="predicted"/>